<proteinExistence type="predicted"/>
<sequence length="335" mass="38547">MNYLLTPHVLRDLGLVIFKPGRSLLNGFHGRMLLAPEPTALQSMPSGQVPEGQWLAEDKRLHPFFQHERVIKITGGVEAMKHYITHTVSVCQAEDEEGYHHNMLTVTVLDNSVVRTCWHHDNQCREGSDRIQAAAEKNRYQWVLYNVMSYFRLPSHHQVTWPELFGWAVIHGVADLLPSFISHRALQRVDDHDENIGSITSEHDIKWVTQTSQDIIHERVEQVKTVLTADIDPEPPTSFMRSPKLQPWRNKHWLQWVKSQHCIACQRPADDPHHIIGHGQGGMGTKAHDLFCLPLCRTCHDELHRDRVAWEDKHGSQVDLLFRFLDRSLGIGAIK</sequence>
<dbReference type="EMBL" id="FORG01000016">
    <property type="protein sequence ID" value="SFJ77895.1"/>
    <property type="molecule type" value="Genomic_DNA"/>
</dbReference>
<keyword evidence="4" id="KW-1185">Reference proteome</keyword>
<dbReference type="RefSeq" id="WP_244590534.1">
    <property type="nucleotide sequence ID" value="NZ_CAWNQB010000001.1"/>
</dbReference>
<dbReference type="Proteomes" id="UP000224607">
    <property type="component" value="Unassembled WGS sequence"/>
</dbReference>
<reference evidence="1 4" key="3">
    <citation type="journal article" date="2017" name="Nat. Microbiol.">
        <title>Natural product diversity associated with the nematode symbionts Photorhabdus and Xenorhabdus.</title>
        <authorList>
            <person name="Tobias N.J."/>
            <person name="Wolff H."/>
            <person name="Djahanschiri B."/>
            <person name="Grundmann F."/>
            <person name="Kronenwerth M."/>
            <person name="Shi Y.M."/>
            <person name="Simonyi S."/>
            <person name="Grun P."/>
            <person name="Shapiro-Ilan D."/>
            <person name="Pidot S.J."/>
            <person name="Stinear T.P."/>
            <person name="Ebersberger I."/>
            <person name="Bode H.B."/>
        </authorList>
    </citation>
    <scope>NUCLEOTIDE SEQUENCE [LARGE SCALE GENOMIC DNA]</scope>
    <source>
        <strain evidence="1 4">DSM 17908</strain>
    </source>
</reference>
<name>A0A1I3U4R7_9GAMM</name>
<dbReference type="Gene3D" id="3.30.50.20">
    <property type="entry name" value="prophage-derive protein ybcO"/>
    <property type="match status" value="1"/>
</dbReference>
<evidence type="ECO:0000313" key="1">
    <source>
        <dbReference type="EMBL" id="PHM45900.1"/>
    </source>
</evidence>
<dbReference type="InterPro" id="IPR010373">
    <property type="entry name" value="DUF968"/>
</dbReference>
<evidence type="ECO:0000313" key="2">
    <source>
        <dbReference type="EMBL" id="SFJ77895.1"/>
    </source>
</evidence>
<dbReference type="STRING" id="351675.SAMN05421680_1166"/>
<dbReference type="AlphaFoldDB" id="A0A1I3U4R7"/>
<dbReference type="Proteomes" id="UP000198919">
    <property type="component" value="Unassembled WGS sequence"/>
</dbReference>
<evidence type="ECO:0008006" key="5">
    <source>
        <dbReference type="Google" id="ProtNLM"/>
    </source>
</evidence>
<reference evidence="3" key="1">
    <citation type="submission" date="2016-10" db="EMBL/GenBank/DDBJ databases">
        <authorList>
            <person name="Varghese N."/>
            <person name="Submissions S."/>
        </authorList>
    </citation>
    <scope>NUCLEOTIDE SEQUENCE [LARGE SCALE GENOMIC DNA]</scope>
    <source>
        <strain evidence="3">DSM 17908</strain>
    </source>
</reference>
<protein>
    <recommendedName>
        <fullName evidence="5">HNH nuclease domain-containing protein</fullName>
    </recommendedName>
</protein>
<reference evidence="2" key="2">
    <citation type="submission" date="2016-10" db="EMBL/GenBank/DDBJ databases">
        <authorList>
            <person name="de Groot N.N."/>
        </authorList>
    </citation>
    <scope>NUCLEOTIDE SEQUENCE [LARGE SCALE GENOMIC DNA]</scope>
    <source>
        <strain evidence="2">DSM 17908</strain>
    </source>
</reference>
<dbReference type="Pfam" id="PF06147">
    <property type="entry name" value="DUF968"/>
    <property type="match status" value="1"/>
</dbReference>
<gene>
    <name evidence="2" type="ORF">SAMN05421680_1166</name>
    <name evidence="1" type="ORF">Xmau_00291</name>
</gene>
<organism evidence="2 3">
    <name type="scientific">Xenorhabdus mauleonii</name>
    <dbReference type="NCBI Taxonomy" id="351675"/>
    <lineage>
        <taxon>Bacteria</taxon>
        <taxon>Pseudomonadati</taxon>
        <taxon>Pseudomonadota</taxon>
        <taxon>Gammaproteobacteria</taxon>
        <taxon>Enterobacterales</taxon>
        <taxon>Morganellaceae</taxon>
        <taxon>Xenorhabdus</taxon>
    </lineage>
</organism>
<evidence type="ECO:0000313" key="4">
    <source>
        <dbReference type="Proteomes" id="UP000224607"/>
    </source>
</evidence>
<accession>A0A1I3U4R7</accession>
<dbReference type="EMBL" id="NITY01000001">
    <property type="protein sequence ID" value="PHM45900.1"/>
    <property type="molecule type" value="Genomic_DNA"/>
</dbReference>
<evidence type="ECO:0000313" key="3">
    <source>
        <dbReference type="Proteomes" id="UP000198919"/>
    </source>
</evidence>